<name>A0A4R1KWI0_9FLAO</name>
<dbReference type="SUPFAM" id="SSF47226">
    <property type="entry name" value="Histidine-containing phosphotransfer domain, HPT domain"/>
    <property type="match status" value="1"/>
</dbReference>
<accession>A0A4R1KWI0</accession>
<dbReference type="Pfam" id="PF01627">
    <property type="entry name" value="Hpt"/>
    <property type="match status" value="1"/>
</dbReference>
<evidence type="ECO:0000256" key="1">
    <source>
        <dbReference type="PROSITE-ProRule" id="PRU00110"/>
    </source>
</evidence>
<protein>
    <submittedName>
        <fullName evidence="3">Hpt domain-containing protein</fullName>
    </submittedName>
</protein>
<dbReference type="Proteomes" id="UP000295714">
    <property type="component" value="Unassembled WGS sequence"/>
</dbReference>
<organism evidence="3 4">
    <name type="scientific">Winogradskyella wandonensis</name>
    <dbReference type="NCBI Taxonomy" id="1442586"/>
    <lineage>
        <taxon>Bacteria</taxon>
        <taxon>Pseudomonadati</taxon>
        <taxon>Bacteroidota</taxon>
        <taxon>Flavobacteriia</taxon>
        <taxon>Flavobacteriales</taxon>
        <taxon>Flavobacteriaceae</taxon>
        <taxon>Winogradskyella</taxon>
    </lineage>
</organism>
<dbReference type="Gene3D" id="1.20.120.160">
    <property type="entry name" value="HPT domain"/>
    <property type="match status" value="1"/>
</dbReference>
<dbReference type="GO" id="GO:0004672">
    <property type="term" value="F:protein kinase activity"/>
    <property type="evidence" value="ECO:0007669"/>
    <property type="project" value="UniProtKB-ARBA"/>
</dbReference>
<evidence type="ECO:0000313" key="3">
    <source>
        <dbReference type="EMBL" id="TCK68739.1"/>
    </source>
</evidence>
<sequence>MAQHYKLERVRELADNDEDFVVALVGAFLEEVPEDAERLKNAVPAKDYKEAYQAAHKMKPTIDLFGLGVYDQLIEVQDWGKFEQTEKDVSNQLQQLLTAIDNAVEEMKQDFGL</sequence>
<reference evidence="3 4" key="1">
    <citation type="journal article" date="2015" name="Stand. Genomic Sci.">
        <title>Genomic Encyclopedia of Bacterial and Archaeal Type Strains, Phase III: the genomes of soil and plant-associated and newly described type strains.</title>
        <authorList>
            <person name="Whitman W.B."/>
            <person name="Woyke T."/>
            <person name="Klenk H.P."/>
            <person name="Zhou Y."/>
            <person name="Lilburn T.G."/>
            <person name="Beck B.J."/>
            <person name="De Vos P."/>
            <person name="Vandamme P."/>
            <person name="Eisen J.A."/>
            <person name="Garrity G."/>
            <person name="Hugenholtz P."/>
            <person name="Kyrpides N.C."/>
        </authorList>
    </citation>
    <scope>NUCLEOTIDE SEQUENCE [LARGE SCALE GENOMIC DNA]</scope>
    <source>
        <strain evidence="3 4">CECT 8445</strain>
    </source>
</reference>
<dbReference type="AlphaFoldDB" id="A0A4R1KWI0"/>
<feature type="domain" description="HPt" evidence="2">
    <location>
        <begin position="17"/>
        <end position="110"/>
    </location>
</feature>
<dbReference type="EMBL" id="SMGI01000001">
    <property type="protein sequence ID" value="TCK68739.1"/>
    <property type="molecule type" value="Genomic_DNA"/>
</dbReference>
<proteinExistence type="predicted"/>
<dbReference type="InterPro" id="IPR036641">
    <property type="entry name" value="HPT_dom_sf"/>
</dbReference>
<dbReference type="GO" id="GO:0000160">
    <property type="term" value="P:phosphorelay signal transduction system"/>
    <property type="evidence" value="ECO:0007669"/>
    <property type="project" value="InterPro"/>
</dbReference>
<keyword evidence="1" id="KW-0597">Phosphoprotein</keyword>
<keyword evidence="4" id="KW-1185">Reference proteome</keyword>
<dbReference type="RefSeq" id="WP_132702755.1">
    <property type="nucleotide sequence ID" value="NZ_SMGI01000001.1"/>
</dbReference>
<dbReference type="PROSITE" id="PS50894">
    <property type="entry name" value="HPT"/>
    <property type="match status" value="1"/>
</dbReference>
<feature type="modified residue" description="Phosphohistidine" evidence="1">
    <location>
        <position position="56"/>
    </location>
</feature>
<dbReference type="OrthoDB" id="7478530at2"/>
<dbReference type="InterPro" id="IPR008207">
    <property type="entry name" value="Sig_transdc_His_kin_Hpt_dom"/>
</dbReference>
<comment type="caution">
    <text evidence="3">The sequence shown here is derived from an EMBL/GenBank/DDBJ whole genome shotgun (WGS) entry which is preliminary data.</text>
</comment>
<gene>
    <name evidence="3" type="ORF">DFQ05_0249</name>
</gene>
<evidence type="ECO:0000259" key="2">
    <source>
        <dbReference type="PROSITE" id="PS50894"/>
    </source>
</evidence>
<evidence type="ECO:0000313" key="4">
    <source>
        <dbReference type="Proteomes" id="UP000295714"/>
    </source>
</evidence>